<dbReference type="CDD" id="cd08475">
    <property type="entry name" value="PBP2_CrgA_like_6"/>
    <property type="match status" value="1"/>
</dbReference>
<dbReference type="PANTHER" id="PTHR30537:SF5">
    <property type="entry name" value="HTH-TYPE TRANSCRIPTIONAL ACTIVATOR TTDR-RELATED"/>
    <property type="match status" value="1"/>
</dbReference>
<dbReference type="AlphaFoldDB" id="A0A0P0Z1T2"/>
<protein>
    <submittedName>
        <fullName evidence="3">LysR family transcriptional regulator</fullName>
    </submittedName>
</protein>
<evidence type="ECO:0000259" key="2">
    <source>
        <dbReference type="Pfam" id="PF03466"/>
    </source>
</evidence>
<sequence>MRALDELRAGEAALDSGRNEAAGRLRVSMPVQFGRRCVAPVLARLAAAHPKLELNLSFSDRPVDLIEDGIDLAIRNGDIGDGAGLMTRTVGLQRMTVCAAPAYLDTFGRPQSLDDLPAHRAVVYGRAGRIKAWQFPVDDRTLREATPPSRLRFDDLEAIADAAEAGYGLAWLPCWLIRDRVRTGALVPLLENTPRLVFRSHALWPATPHLPLRVRFAIDALAAALPGSAEL</sequence>
<accession>A0A0P0Z1T2</accession>
<reference evidence="3" key="1">
    <citation type="journal article" date="2015" name="Proc. Natl. Acad. Sci. U.S.A.">
        <title>Bacterial clade with the ribosomal RNA operon on a small plasmid rather than the chromosome.</title>
        <authorList>
            <person name="Anda M."/>
            <person name="Ohtsubo Y."/>
            <person name="Okubo T."/>
            <person name="Sugawara M."/>
            <person name="Nagata Y."/>
            <person name="Tsuda M."/>
            <person name="Minamisawa K."/>
            <person name="Mitsui H."/>
        </authorList>
    </citation>
    <scope>NUCLEOTIDE SEQUENCE</scope>
    <source>
        <strain evidence="3">JCM 14755</strain>
    </source>
</reference>
<name>A0A0P0Z1T2_9HYPH</name>
<dbReference type="InterPro" id="IPR058163">
    <property type="entry name" value="LysR-type_TF_proteobact-type"/>
</dbReference>
<dbReference type="PANTHER" id="PTHR30537">
    <property type="entry name" value="HTH-TYPE TRANSCRIPTIONAL REGULATOR"/>
    <property type="match status" value="1"/>
</dbReference>
<proteinExistence type="inferred from homology"/>
<dbReference type="Gene3D" id="3.40.190.290">
    <property type="match status" value="1"/>
</dbReference>
<dbReference type="InterPro" id="IPR005119">
    <property type="entry name" value="LysR_subst-bd"/>
</dbReference>
<organism evidence="3">
    <name type="scientific">Aureimonas frigidaquae</name>
    <dbReference type="NCBI Taxonomy" id="424757"/>
    <lineage>
        <taxon>Bacteria</taxon>
        <taxon>Pseudomonadati</taxon>
        <taxon>Pseudomonadota</taxon>
        <taxon>Alphaproteobacteria</taxon>
        <taxon>Hyphomicrobiales</taxon>
        <taxon>Aurantimonadaceae</taxon>
        <taxon>Aureimonas</taxon>
    </lineage>
</organism>
<evidence type="ECO:0000256" key="1">
    <source>
        <dbReference type="ARBA" id="ARBA00009437"/>
    </source>
</evidence>
<feature type="domain" description="LysR substrate-binding" evidence="2">
    <location>
        <begin position="19"/>
        <end position="224"/>
    </location>
</feature>
<dbReference type="SUPFAM" id="SSF53850">
    <property type="entry name" value="Periplasmic binding protein-like II"/>
    <property type="match status" value="1"/>
</dbReference>
<evidence type="ECO:0000313" key="3">
    <source>
        <dbReference type="EMBL" id="BAT27994.1"/>
    </source>
</evidence>
<dbReference type="EMBL" id="LC066376">
    <property type="protein sequence ID" value="BAT27994.1"/>
    <property type="molecule type" value="Genomic_DNA"/>
</dbReference>
<comment type="similarity">
    <text evidence="1">Belongs to the LysR transcriptional regulatory family.</text>
</comment>
<dbReference type="Pfam" id="PF03466">
    <property type="entry name" value="LysR_substrate"/>
    <property type="match status" value="1"/>
</dbReference>